<reference evidence="1" key="3">
    <citation type="submission" date="2020-02" db="EMBL/GenBank/DDBJ databases">
        <authorList>
            <person name="Sarangi A.N."/>
            <person name="Ghosh S."/>
            <person name="Mukherjee M."/>
            <person name="Tripathy S."/>
        </authorList>
    </citation>
    <scope>NUCLEOTIDE SEQUENCE</scope>
    <source>
        <strain evidence="1">BDU141951</strain>
    </source>
</reference>
<comment type="caution">
    <text evidence="1">The sequence shown here is derived from an EMBL/GenBank/DDBJ whole genome shotgun (WGS) entry which is preliminary data.</text>
</comment>
<reference evidence="1" key="1">
    <citation type="submission" date="2014-11" db="EMBL/GenBank/DDBJ databases">
        <authorList>
            <person name="Malar M.C."/>
            <person name="Sen D."/>
            <person name="Tripathy S."/>
        </authorList>
    </citation>
    <scope>NUCLEOTIDE SEQUENCE</scope>
    <source>
        <strain evidence="1">BDU141951</strain>
    </source>
</reference>
<accession>A0A0C1UPA0</accession>
<dbReference type="EMBL" id="JTHE02000003">
    <property type="protein sequence ID" value="NEV67300.1"/>
    <property type="molecule type" value="Genomic_DNA"/>
</dbReference>
<proteinExistence type="predicted"/>
<protein>
    <submittedName>
        <fullName evidence="1">Cyanoexosortase B system-associated protein</fullName>
    </submittedName>
</protein>
<evidence type="ECO:0000313" key="1">
    <source>
        <dbReference type="EMBL" id="NEV67300.1"/>
    </source>
</evidence>
<dbReference type="NCBIfam" id="TIGR04533">
    <property type="entry name" value="cyanosortB_assc"/>
    <property type="match status" value="1"/>
</dbReference>
<dbReference type="InterPro" id="IPR030917">
    <property type="entry name" value="Cyanoexo_CrtB_assoc"/>
</dbReference>
<name>A0A0C1UPA0_9CYAN</name>
<organism evidence="1">
    <name type="scientific">Lyngbya confervoides BDU141951</name>
    <dbReference type="NCBI Taxonomy" id="1574623"/>
    <lineage>
        <taxon>Bacteria</taxon>
        <taxon>Bacillati</taxon>
        <taxon>Cyanobacteriota</taxon>
        <taxon>Cyanophyceae</taxon>
        <taxon>Oscillatoriophycideae</taxon>
        <taxon>Oscillatoriales</taxon>
        <taxon>Microcoleaceae</taxon>
        <taxon>Lyngbya</taxon>
    </lineage>
</organism>
<dbReference type="AlphaFoldDB" id="A0A0C1UPA0"/>
<gene>
    <name evidence="1" type="ORF">QQ91_009250</name>
</gene>
<sequence>MADAAQTRPKPRSLVQWGLIAMLAAIVAIAALPSYFSGQWPWSSELPVPHLEELRTLLEEPLAVPGWENTFYQEVPIGGDRWTLAEYRQVGGTDAPGETFGLLLRPQRSGDQQPEVEWVDLRGAQSWQVDNRHQVRWQLAPESGTADPLSVTTQYLRGIDTRNTFAVMQWYAWPSGGHFAPGKWFWADQVQQWQQRQRLPWVAVSILLPIEPVGDIRSHTATVTEIAQAVQQGLLTTTFSSDG</sequence>
<reference evidence="1" key="2">
    <citation type="journal article" date="2015" name="Genome Announc.">
        <title>Draft Genome Sequence of Filamentous Marine Cyanobacterium Lyngbya confervoides Strain BDU141951.</title>
        <authorList>
            <person name="Chandrababunaidu M.M."/>
            <person name="Sen D."/>
            <person name="Tripathy S."/>
        </authorList>
    </citation>
    <scope>NUCLEOTIDE SEQUENCE</scope>
    <source>
        <strain evidence="1">BDU141951</strain>
    </source>
</reference>